<evidence type="ECO:0000313" key="1">
    <source>
        <dbReference type="EMBL" id="KEQ90650.1"/>
    </source>
</evidence>
<dbReference type="AlphaFoldDB" id="A0A074XYZ4"/>
<protein>
    <submittedName>
        <fullName evidence="1">Uncharacterized protein</fullName>
    </submittedName>
</protein>
<dbReference type="GeneID" id="25367781"/>
<dbReference type="EMBL" id="KL584787">
    <property type="protein sequence ID" value="KEQ90650.1"/>
    <property type="molecule type" value="Genomic_DNA"/>
</dbReference>
<keyword evidence="2" id="KW-1185">Reference proteome</keyword>
<evidence type="ECO:0000313" key="2">
    <source>
        <dbReference type="Proteomes" id="UP000030641"/>
    </source>
</evidence>
<dbReference type="HOGENOM" id="CLU_1618680_0_0_1"/>
<gene>
    <name evidence="1" type="ORF">AUEXF2481DRAFT_44850</name>
</gene>
<organism evidence="1 2">
    <name type="scientific">Aureobasidium subglaciale (strain EXF-2481)</name>
    <name type="common">Aureobasidium pullulans var. subglaciale</name>
    <dbReference type="NCBI Taxonomy" id="1043005"/>
    <lineage>
        <taxon>Eukaryota</taxon>
        <taxon>Fungi</taxon>
        <taxon>Dikarya</taxon>
        <taxon>Ascomycota</taxon>
        <taxon>Pezizomycotina</taxon>
        <taxon>Dothideomycetes</taxon>
        <taxon>Dothideomycetidae</taxon>
        <taxon>Dothideales</taxon>
        <taxon>Saccotheciaceae</taxon>
        <taxon>Aureobasidium</taxon>
    </lineage>
</organism>
<dbReference type="RefSeq" id="XP_013339145.1">
    <property type="nucleotide sequence ID" value="XM_013483691.1"/>
</dbReference>
<reference evidence="1 2" key="1">
    <citation type="journal article" date="2014" name="BMC Genomics">
        <title>Genome sequencing of four Aureobasidium pullulans varieties: biotechnological potential, stress tolerance, and description of new species.</title>
        <authorList>
            <person name="Gostin Ar C."/>
            <person name="Ohm R.A."/>
            <person name="Kogej T."/>
            <person name="Sonjak S."/>
            <person name="Turk M."/>
            <person name="Zajc J."/>
            <person name="Zalar P."/>
            <person name="Grube M."/>
            <person name="Sun H."/>
            <person name="Han J."/>
            <person name="Sharma A."/>
            <person name="Chiniquy J."/>
            <person name="Ngan C.Y."/>
            <person name="Lipzen A."/>
            <person name="Barry K."/>
            <person name="Grigoriev I.V."/>
            <person name="Gunde-Cimerman N."/>
        </authorList>
    </citation>
    <scope>NUCLEOTIDE SEQUENCE [LARGE SCALE GENOMIC DNA]</scope>
    <source>
        <strain evidence="1 2">EXF-2481</strain>
    </source>
</reference>
<sequence length="164" mass="18935">MCLSPVCRSDHLSGCMDEIRCVSNNAAMHLSCIPRTNAHASKSTAMLEFVIYKHKTILAIQLPVLDLTSSIRVWASTHDCDSARVREAGCLPLQYPCFDRKHIPSYLFPREFCHLEVYLTMPWVYMLERLMRRWWLETEFQSVVIVSAERGTTMNTRDVQIGHT</sequence>
<dbReference type="OrthoDB" id="10370724at2759"/>
<proteinExistence type="predicted"/>
<name>A0A074XYZ4_AURSE</name>
<dbReference type="InParanoid" id="A0A074XYZ4"/>
<dbReference type="Proteomes" id="UP000030641">
    <property type="component" value="Unassembled WGS sequence"/>
</dbReference>
<accession>A0A074XYZ4</accession>